<dbReference type="SUPFAM" id="SSF52777">
    <property type="entry name" value="CoA-dependent acyltransferases"/>
    <property type="match status" value="2"/>
</dbReference>
<keyword evidence="5" id="KW-1185">Reference proteome</keyword>
<feature type="domain" description="AMP-binding enzyme C-terminal" evidence="3">
    <location>
        <begin position="841"/>
        <end position="919"/>
    </location>
</feature>
<dbReference type="GO" id="GO:0003824">
    <property type="term" value="F:catalytic activity"/>
    <property type="evidence" value="ECO:0007669"/>
    <property type="project" value="InterPro"/>
</dbReference>
<dbReference type="InterPro" id="IPR001242">
    <property type="entry name" value="Condensation_dom"/>
</dbReference>
<comment type="caution">
    <text evidence="4">The sequence shown here is derived from an EMBL/GenBank/DDBJ whole genome shotgun (WGS) entry which is preliminary data.</text>
</comment>
<evidence type="ECO:0000259" key="2">
    <source>
        <dbReference type="Pfam" id="PF00668"/>
    </source>
</evidence>
<dbReference type="InterPro" id="IPR025110">
    <property type="entry name" value="AMP-bd_C"/>
</dbReference>
<dbReference type="InterPro" id="IPR023213">
    <property type="entry name" value="CAT-like_dom_sf"/>
</dbReference>
<dbReference type="PROSITE" id="PS00455">
    <property type="entry name" value="AMP_BINDING"/>
    <property type="match status" value="1"/>
</dbReference>
<proteinExistence type="predicted"/>
<evidence type="ECO:0000313" key="5">
    <source>
        <dbReference type="Proteomes" id="UP000419138"/>
    </source>
</evidence>
<accession>A0A646KRF3</accession>
<dbReference type="InterPro" id="IPR000873">
    <property type="entry name" value="AMP-dep_synth/lig_dom"/>
</dbReference>
<name>A0A646KRF3_STRJU</name>
<dbReference type="InterPro" id="IPR042099">
    <property type="entry name" value="ANL_N_sf"/>
</dbReference>
<evidence type="ECO:0000259" key="1">
    <source>
        <dbReference type="Pfam" id="PF00501"/>
    </source>
</evidence>
<dbReference type="Gene3D" id="3.30.300.30">
    <property type="match status" value="1"/>
</dbReference>
<dbReference type="SUPFAM" id="SSF56801">
    <property type="entry name" value="Acetyl-CoA synthetase-like"/>
    <property type="match status" value="1"/>
</dbReference>
<evidence type="ECO:0000259" key="3">
    <source>
        <dbReference type="Pfam" id="PF13193"/>
    </source>
</evidence>
<dbReference type="PANTHER" id="PTHR45527">
    <property type="entry name" value="NONRIBOSOMAL PEPTIDE SYNTHETASE"/>
    <property type="match status" value="1"/>
</dbReference>
<protein>
    <recommendedName>
        <fullName evidence="6">Amino acid adenylation domain-containing protein</fullName>
    </recommendedName>
</protein>
<dbReference type="OrthoDB" id="2472181at2"/>
<dbReference type="InterPro" id="IPR045851">
    <property type="entry name" value="AMP-bd_C_sf"/>
</dbReference>
<reference evidence="4 5" key="1">
    <citation type="submission" date="2019-05" db="EMBL/GenBank/DDBJ databases">
        <title>Comparative genomics and metabolomics analyses of clavulanic acid producing Streptomyces species provides insight into specialized metabolism and evolution of beta-lactam biosynthetic gene clusters.</title>
        <authorList>
            <person name="Moore M.A."/>
            <person name="Cruz-Morales P."/>
            <person name="Barona Gomez F."/>
            <person name="Kapil T."/>
        </authorList>
    </citation>
    <scope>NUCLEOTIDE SEQUENCE [LARGE SCALE GENOMIC DNA]</scope>
    <source>
        <strain evidence="4 5">NRRL 5741</strain>
    </source>
</reference>
<dbReference type="Gene3D" id="3.40.50.12780">
    <property type="entry name" value="N-terminal domain of ligase-like"/>
    <property type="match status" value="1"/>
</dbReference>
<dbReference type="EMBL" id="VCLA01000192">
    <property type="protein sequence ID" value="MQT04680.1"/>
    <property type="molecule type" value="Genomic_DNA"/>
</dbReference>
<dbReference type="Pfam" id="PF13193">
    <property type="entry name" value="AMP-binding_C"/>
    <property type="match status" value="1"/>
</dbReference>
<dbReference type="InterPro" id="IPR020845">
    <property type="entry name" value="AMP-binding_CS"/>
</dbReference>
<dbReference type="GO" id="GO:0005737">
    <property type="term" value="C:cytoplasm"/>
    <property type="evidence" value="ECO:0007669"/>
    <property type="project" value="TreeGrafter"/>
</dbReference>
<dbReference type="Gene3D" id="3.30.559.10">
    <property type="entry name" value="Chloramphenicol acetyltransferase-like domain"/>
    <property type="match status" value="2"/>
</dbReference>
<evidence type="ECO:0000313" key="4">
    <source>
        <dbReference type="EMBL" id="MQT04680.1"/>
    </source>
</evidence>
<dbReference type="Pfam" id="PF00501">
    <property type="entry name" value="AMP-binding"/>
    <property type="match status" value="1"/>
</dbReference>
<sequence>MIEATADAGERTAPWAYGTIRPLPDAAPGLPAHPVCRVYTVRGELDAQALRTAWRAVVQRHEALRTAPAAGPDTGPPIPAARLGIVRLGAGEHQVTLRLHQAVTDERSMAVLTRELSAYYAAVAHARPLPAELTAPARPYPDLTARLRGEPTSPAHRELLDWWTAHLTPLPEPLALPAAPPRSAVAPDRGGVVRFDWGRDTAARLAALCRAERTTPYIVLLAAYQTLLCRLGRTTAATVGVPATLRPAGEGYADAVGPFRNHLVLRADLTGRPSFRDLLRRVARRVRDAFDHRELPFAQLVEALGADPRHRPYGTPLCDALFVFEDAPESELRLPRLTVTRRPPRESTVRAALTLTVRREDASVGGSLEYRAALFDRASALAVADKLRTLLTAALDDPGAPVDSLPLTRRSRAAALAPVHEQVRALAVAVPDAVAVDTGGSRVTYAGLQSRAVAIARELRATGAGAGSGVALRMSGGPDRAAALLGVFAAGAYAICLGTGTAGDRDRDALAAAAPVCLIVDPGQSDDALASWYRDALGGRVVDPGALPVPACGAARSASLAEAGGRWAYLTHTSGSTGVPKGIPQTHRTLAQFTDWFTEEFRIGPGSRVAGWASPGYDASLVETFAALAAGATLCPVPDRIRAHPEKLAAWLAAERITHFQTVPSFARTLLGAITADGPRPAALDCLLLAGEPLPGELANGLRAALPGVRLINLYGATETILATWHEITGPEAGTVPAGRAIPGRRILVLDENDRPCPPGTTGSIVVRSPYITPGYAGGGAPHDDAFRPVTVLAAGTPAPDDRFYRSGDLGRRRPDGVLEFAGRGDARIKFYGVRMELTDIEAALTAHPSVADCAVTAHTGDDGLVSRLVAHVVPGPTPEGEPDGAPAVWRAVLRRRFGTSIPVAFRTLTALPRNAGGKIDRRSLAAPQQVPG</sequence>
<dbReference type="GO" id="GO:0043041">
    <property type="term" value="P:amino acid activation for nonribosomal peptide biosynthetic process"/>
    <property type="evidence" value="ECO:0007669"/>
    <property type="project" value="TreeGrafter"/>
</dbReference>
<organism evidence="4 5">
    <name type="scientific">Streptomyces jumonjinensis</name>
    <dbReference type="NCBI Taxonomy" id="1945"/>
    <lineage>
        <taxon>Bacteria</taxon>
        <taxon>Bacillati</taxon>
        <taxon>Actinomycetota</taxon>
        <taxon>Actinomycetes</taxon>
        <taxon>Kitasatosporales</taxon>
        <taxon>Streptomycetaceae</taxon>
        <taxon>Streptomyces</taxon>
    </lineage>
</organism>
<dbReference type="Pfam" id="PF00668">
    <property type="entry name" value="Condensation"/>
    <property type="match status" value="1"/>
</dbReference>
<dbReference type="GO" id="GO:0031177">
    <property type="term" value="F:phosphopantetheine binding"/>
    <property type="evidence" value="ECO:0007669"/>
    <property type="project" value="TreeGrafter"/>
</dbReference>
<gene>
    <name evidence="4" type="ORF">FF041_32360</name>
</gene>
<dbReference type="Gene3D" id="3.30.559.30">
    <property type="entry name" value="Nonribosomal peptide synthetase, condensation domain"/>
    <property type="match status" value="1"/>
</dbReference>
<dbReference type="GO" id="GO:0008610">
    <property type="term" value="P:lipid biosynthetic process"/>
    <property type="evidence" value="ECO:0007669"/>
    <property type="project" value="UniProtKB-ARBA"/>
</dbReference>
<dbReference type="Proteomes" id="UP000419138">
    <property type="component" value="Unassembled WGS sequence"/>
</dbReference>
<dbReference type="PANTHER" id="PTHR45527:SF1">
    <property type="entry name" value="FATTY ACID SYNTHASE"/>
    <property type="match status" value="1"/>
</dbReference>
<dbReference type="RefSeq" id="WP_153525968.1">
    <property type="nucleotide sequence ID" value="NZ_VCLA01000192.1"/>
</dbReference>
<evidence type="ECO:0008006" key="6">
    <source>
        <dbReference type="Google" id="ProtNLM"/>
    </source>
</evidence>
<feature type="domain" description="Condensation" evidence="2">
    <location>
        <begin position="79"/>
        <end position="415"/>
    </location>
</feature>
<dbReference type="AlphaFoldDB" id="A0A646KRF3"/>
<feature type="domain" description="AMP-dependent synthetase/ligase" evidence="1">
    <location>
        <begin position="429"/>
        <end position="776"/>
    </location>
</feature>
<dbReference type="GO" id="GO:0044550">
    <property type="term" value="P:secondary metabolite biosynthetic process"/>
    <property type="evidence" value="ECO:0007669"/>
    <property type="project" value="TreeGrafter"/>
</dbReference>